<name>A0ABZ2UR58_9FLAO</name>
<protein>
    <submittedName>
        <fullName evidence="2">Gliding motility protein GldN</fullName>
    </submittedName>
</protein>
<dbReference type="NCBIfam" id="TIGR03523">
    <property type="entry name" value="GldN"/>
    <property type="match status" value="1"/>
</dbReference>
<dbReference type="RefSeq" id="WP_232683202.1">
    <property type="nucleotide sequence ID" value="NZ_CP150845.1"/>
</dbReference>
<feature type="chain" id="PRO_5046842883" evidence="1">
    <location>
        <begin position="22"/>
        <end position="329"/>
    </location>
</feature>
<dbReference type="EMBL" id="CP150845">
    <property type="protein sequence ID" value="WYZ22099.1"/>
    <property type="molecule type" value="Genomic_DNA"/>
</dbReference>
<evidence type="ECO:0000313" key="2">
    <source>
        <dbReference type="EMBL" id="WYZ22099.1"/>
    </source>
</evidence>
<keyword evidence="1" id="KW-0732">Signal</keyword>
<sequence>MKVKSFLMVIVFIAGGITSNAQSNLLNAKTADQIGLKTAAQLISDNDKPLAYGYVDDRDVLMAKTTWEIIDLNEKINFPLYFPVDTVNIGSDRRSLYDVLTKGIRQGKITEVYTDSYFNTKKSMKDIEGSLTRVDTTDAGRELINQYPDDYRTRVVKKKVVTGTGKKKVVTYVDQTVGPTRTVPAEYILKQDLTAADVSQYKVKGYWYFDKRQSELKYRLLGICPVTPDVYTMNSDEKDYIELFWVFFPNARTVLHEAKAFNDSNSALPISFDQILNSRRFNAIIYKEENMYGDREIKDYMKDNAQNQLLESERVKEKIRNFEEDMWNY</sequence>
<dbReference type="Proteomes" id="UP001623852">
    <property type="component" value="Chromosome"/>
</dbReference>
<evidence type="ECO:0000313" key="3">
    <source>
        <dbReference type="Proteomes" id="UP001623852"/>
    </source>
</evidence>
<feature type="signal peptide" evidence="1">
    <location>
        <begin position="1"/>
        <end position="21"/>
    </location>
</feature>
<keyword evidence="3" id="KW-1185">Reference proteome</keyword>
<organism evidence="2 3">
    <name type="scientific">Flavobacterium soyae</name>
    <dbReference type="NCBI Taxonomy" id="2903098"/>
    <lineage>
        <taxon>Bacteria</taxon>
        <taxon>Pseudomonadati</taxon>
        <taxon>Bacteroidota</taxon>
        <taxon>Flavobacteriia</taxon>
        <taxon>Flavobacteriales</taxon>
        <taxon>Flavobacteriaceae</taxon>
        <taxon>Flavobacterium</taxon>
    </lineage>
</organism>
<dbReference type="Pfam" id="PF19841">
    <property type="entry name" value="GldN"/>
    <property type="match status" value="1"/>
</dbReference>
<proteinExistence type="predicted"/>
<evidence type="ECO:0000256" key="1">
    <source>
        <dbReference type="SAM" id="SignalP"/>
    </source>
</evidence>
<reference evidence="2 3" key="1">
    <citation type="submission" date="2024-03" db="EMBL/GenBank/DDBJ databases">
        <title>Flavobacterium soyae.</title>
        <authorList>
            <person name="Zheng W."/>
        </authorList>
    </citation>
    <scope>NUCLEOTIDE SEQUENCE [LARGE SCALE GENOMIC DNA]</scope>
    <source>
        <strain evidence="2 3">55</strain>
    </source>
</reference>
<accession>A0ABZ2UR58</accession>
<gene>
    <name evidence="2" type="primary">gldN</name>
    <name evidence="2" type="ORF">AABD74_09135</name>
</gene>
<dbReference type="InterPro" id="IPR019847">
    <property type="entry name" value="Gliding_motility_assoc_GldN"/>
</dbReference>